<name>U3GT56_9CORY</name>
<reference evidence="2 3" key="1">
    <citation type="journal article" date="2013" name="Genome Announc.">
        <title>Whole-Genome Sequence of the Clinical Strain Corynebacterium argentoratense DSM 44202, Isolated from a Human Throat Specimen.</title>
        <authorList>
            <person name="Bomholt C."/>
            <person name="Glaub A."/>
            <person name="Gravermann K."/>
            <person name="Albersmeier A."/>
            <person name="Brinkrolf K."/>
            <person name="Ruckert C."/>
            <person name="Tauch A."/>
        </authorList>
    </citation>
    <scope>NUCLEOTIDE SEQUENCE [LARGE SCALE GENOMIC DNA]</scope>
    <source>
        <strain evidence="2">DSM 44202</strain>
    </source>
</reference>
<protein>
    <recommendedName>
        <fullName evidence="4">Clumping factor B</fullName>
    </recommendedName>
</protein>
<dbReference type="HOGENOM" id="CLU_123372_1_0_11"/>
<keyword evidence="1" id="KW-0472">Membrane</keyword>
<evidence type="ECO:0000313" key="2">
    <source>
        <dbReference type="EMBL" id="AGU14640.1"/>
    </source>
</evidence>
<dbReference type="Proteomes" id="UP000016943">
    <property type="component" value="Chromosome"/>
</dbReference>
<evidence type="ECO:0008006" key="4">
    <source>
        <dbReference type="Google" id="ProtNLM"/>
    </source>
</evidence>
<dbReference type="EMBL" id="CP006365">
    <property type="protein sequence ID" value="AGU14640.1"/>
    <property type="molecule type" value="Genomic_DNA"/>
</dbReference>
<dbReference type="PANTHER" id="PTHR38441:SF1">
    <property type="entry name" value="MEMBRANE PROTEIN"/>
    <property type="match status" value="1"/>
</dbReference>
<accession>U3GT56</accession>
<organism evidence="2 3">
    <name type="scientific">Corynebacterium argentoratense DSM 44202</name>
    <dbReference type="NCBI Taxonomy" id="1348662"/>
    <lineage>
        <taxon>Bacteria</taxon>
        <taxon>Bacillati</taxon>
        <taxon>Actinomycetota</taxon>
        <taxon>Actinomycetes</taxon>
        <taxon>Mycobacteriales</taxon>
        <taxon>Corynebacteriaceae</taxon>
        <taxon>Corynebacterium</taxon>
    </lineage>
</organism>
<dbReference type="STRING" id="1348662.CARG_02390"/>
<keyword evidence="1" id="KW-0812">Transmembrane</keyword>
<keyword evidence="1" id="KW-1133">Transmembrane helix</keyword>
<evidence type="ECO:0000313" key="3">
    <source>
        <dbReference type="Proteomes" id="UP000016943"/>
    </source>
</evidence>
<keyword evidence="3" id="KW-1185">Reference proteome</keyword>
<dbReference type="InterPro" id="IPR007436">
    <property type="entry name" value="DUF485"/>
</dbReference>
<dbReference type="GeneID" id="78249332"/>
<sequence>MTASTSPQGLPQRREPTAAEFRAMQTSPEFIDLKKTFRRFTFPVSVAFFVWYLTYVLLAIYGGDVFAKPVFGNINVGVLFGLLQFVTTYLITALYIRYANREIEPRAARIREEMEG</sequence>
<dbReference type="KEGG" id="caz:CARG_02390"/>
<evidence type="ECO:0000256" key="1">
    <source>
        <dbReference type="SAM" id="Phobius"/>
    </source>
</evidence>
<feature type="transmembrane region" description="Helical" evidence="1">
    <location>
        <begin position="40"/>
        <end position="62"/>
    </location>
</feature>
<feature type="transmembrane region" description="Helical" evidence="1">
    <location>
        <begin position="74"/>
        <end position="96"/>
    </location>
</feature>
<dbReference type="eggNOG" id="COG3162">
    <property type="taxonomic scope" value="Bacteria"/>
</dbReference>
<gene>
    <name evidence="2" type="ORF">CARG_02390</name>
</gene>
<proteinExistence type="predicted"/>
<dbReference type="PANTHER" id="PTHR38441">
    <property type="entry name" value="INTEGRAL MEMBRANE PROTEIN-RELATED"/>
    <property type="match status" value="1"/>
</dbReference>
<dbReference type="AlphaFoldDB" id="U3GT56"/>
<dbReference type="RefSeq" id="WP_020975782.1">
    <property type="nucleotide sequence ID" value="NC_022198.1"/>
</dbReference>
<dbReference type="PATRIC" id="fig|1348662.3.peg.474"/>
<dbReference type="Pfam" id="PF04341">
    <property type="entry name" value="DUF485"/>
    <property type="match status" value="1"/>
</dbReference>